<feature type="region of interest" description="Disordered" evidence="5">
    <location>
        <begin position="202"/>
        <end position="234"/>
    </location>
</feature>
<evidence type="ECO:0000313" key="7">
    <source>
        <dbReference type="EMBL" id="KAK5580417.1"/>
    </source>
</evidence>
<accession>A0AAN7YXW2</accession>
<evidence type="ECO:0000256" key="4">
    <source>
        <dbReference type="ARBA" id="ARBA00023136"/>
    </source>
</evidence>
<feature type="transmembrane region" description="Helical" evidence="6">
    <location>
        <begin position="452"/>
        <end position="473"/>
    </location>
</feature>
<feature type="transmembrane region" description="Helical" evidence="6">
    <location>
        <begin position="20"/>
        <end position="47"/>
    </location>
</feature>
<feature type="transmembrane region" description="Helical" evidence="6">
    <location>
        <begin position="149"/>
        <end position="167"/>
    </location>
</feature>
<dbReference type="GO" id="GO:0016020">
    <property type="term" value="C:membrane"/>
    <property type="evidence" value="ECO:0007669"/>
    <property type="project" value="UniProtKB-SubCell"/>
</dbReference>
<keyword evidence="3 6" id="KW-1133">Transmembrane helix</keyword>
<comment type="caution">
    <text evidence="7">The sequence shown here is derived from an EMBL/GenBank/DDBJ whole genome shotgun (WGS) entry which is preliminary data.</text>
</comment>
<feature type="transmembrane region" description="Helical" evidence="6">
    <location>
        <begin position="306"/>
        <end position="326"/>
    </location>
</feature>
<evidence type="ECO:0008006" key="9">
    <source>
        <dbReference type="Google" id="ProtNLM"/>
    </source>
</evidence>
<evidence type="ECO:0000256" key="2">
    <source>
        <dbReference type="ARBA" id="ARBA00022692"/>
    </source>
</evidence>
<comment type="subcellular location">
    <subcellularLocation>
        <location evidence="1">Membrane</location>
        <topology evidence="1">Multi-pass membrane protein</topology>
    </subcellularLocation>
</comment>
<dbReference type="PANTHER" id="PTHR20661:SF0">
    <property type="entry name" value="PHOSPHATIDYLINOSITOL-GLYCAN BIOSYNTHESIS CLASS W PROTEIN"/>
    <property type="match status" value="1"/>
</dbReference>
<evidence type="ECO:0000256" key="6">
    <source>
        <dbReference type="SAM" id="Phobius"/>
    </source>
</evidence>
<evidence type="ECO:0000256" key="3">
    <source>
        <dbReference type="ARBA" id="ARBA00022989"/>
    </source>
</evidence>
<dbReference type="Pfam" id="PF06423">
    <property type="entry name" value="GWT1"/>
    <property type="match status" value="1"/>
</dbReference>
<feature type="transmembrane region" description="Helical" evidence="6">
    <location>
        <begin position="179"/>
        <end position="197"/>
    </location>
</feature>
<feature type="compositionally biased region" description="Basic and acidic residues" evidence="5">
    <location>
        <begin position="222"/>
        <end position="234"/>
    </location>
</feature>
<dbReference type="InterPro" id="IPR009447">
    <property type="entry name" value="PIGW/GWT1"/>
</dbReference>
<feature type="transmembrane region" description="Helical" evidence="6">
    <location>
        <begin position="338"/>
        <end position="358"/>
    </location>
</feature>
<dbReference type="GO" id="GO:0072659">
    <property type="term" value="P:protein localization to plasma membrane"/>
    <property type="evidence" value="ECO:0007669"/>
    <property type="project" value="TreeGrafter"/>
</dbReference>
<keyword evidence="2 6" id="KW-0812">Transmembrane</keyword>
<feature type="transmembrane region" description="Helical" evidence="6">
    <location>
        <begin position="413"/>
        <end position="431"/>
    </location>
</feature>
<proteinExistence type="predicted"/>
<reference evidence="7 8" key="1">
    <citation type="submission" date="2023-11" db="EMBL/GenBank/DDBJ databases">
        <title>Dfirmibasis_genome.</title>
        <authorList>
            <person name="Edelbroek B."/>
            <person name="Kjellin J."/>
            <person name="Jerlstrom-Hultqvist J."/>
            <person name="Soderbom F."/>
        </authorList>
    </citation>
    <scope>NUCLEOTIDE SEQUENCE [LARGE SCALE GENOMIC DNA]</scope>
    <source>
        <strain evidence="7 8">TNS-C-14</strain>
    </source>
</reference>
<sequence length="507" mass="57932">MDEQYKNDHQKFVSGNEGSSFLETCFILTIMPIAILFQRVVFATFFSNDKYPLPLPLRFILEFIFVVVPFISAVTFTELTPFLIFGMLITCLVIPLFAQMFKLYDWLKININNNNNLIRKNVTIYFKNPKETLLNLNSMRKGFIEEYRAFVMIATCICILAVDFQVFPRRLGKTETYGISLMDIGVGSVVLSGALVSRQSRSSLIEKQHQKKKIEEDEGDDGDNKKSSSSLKRNEQVKILSRGSLMLHQIKAQAPLMILGFVRMILTKSINYQEHVSEYGLHWNFFFTLGFVSITLAILKFNANISAFLGVVFILAYQFALNNLGLTDYILNHPRDNLISMNKEGICSIIGYVSIYLIGTKIGTELFKTRSTLTEWRKFATNLLMSSIVFYILWILCEIYIDKTSRRMANLGYVLAILAINLFNFSLNILITLITGNHNASVLAKSINRNQLFIFLLGNILTGLINFSMKTIYSPVEESIIVITSYTFGLCLISIILDYKNITIKFW</sequence>
<keyword evidence="8" id="KW-1185">Reference proteome</keyword>
<feature type="transmembrane region" description="Helical" evidence="6">
    <location>
        <begin position="82"/>
        <end position="101"/>
    </location>
</feature>
<dbReference type="PANTHER" id="PTHR20661">
    <property type="entry name" value="PHOSPHATIDYLINOSITOL-GLYCAN BIOSYNTHESIS CLASS W PROTEIN"/>
    <property type="match status" value="1"/>
</dbReference>
<dbReference type="GO" id="GO:0005783">
    <property type="term" value="C:endoplasmic reticulum"/>
    <property type="evidence" value="ECO:0007669"/>
    <property type="project" value="TreeGrafter"/>
</dbReference>
<dbReference type="EMBL" id="JAVFKY010000002">
    <property type="protein sequence ID" value="KAK5580417.1"/>
    <property type="molecule type" value="Genomic_DNA"/>
</dbReference>
<dbReference type="AlphaFoldDB" id="A0AAN7YXW2"/>
<feature type="transmembrane region" description="Helical" evidence="6">
    <location>
        <begin position="479"/>
        <end position="499"/>
    </location>
</feature>
<feature type="transmembrane region" description="Helical" evidence="6">
    <location>
        <begin position="379"/>
        <end position="401"/>
    </location>
</feature>
<evidence type="ECO:0000313" key="8">
    <source>
        <dbReference type="Proteomes" id="UP001344447"/>
    </source>
</evidence>
<evidence type="ECO:0000256" key="1">
    <source>
        <dbReference type="ARBA" id="ARBA00004141"/>
    </source>
</evidence>
<dbReference type="GO" id="GO:0032216">
    <property type="term" value="F:glucosaminyl-phosphatidylinositol O-acyltransferase activity"/>
    <property type="evidence" value="ECO:0007669"/>
    <property type="project" value="TreeGrafter"/>
</dbReference>
<feature type="transmembrane region" description="Helical" evidence="6">
    <location>
        <begin position="59"/>
        <end position="76"/>
    </location>
</feature>
<dbReference type="PIRSF" id="PIRSF017321">
    <property type="entry name" value="GWT1"/>
    <property type="match status" value="1"/>
</dbReference>
<feature type="transmembrane region" description="Helical" evidence="6">
    <location>
        <begin position="282"/>
        <end position="299"/>
    </location>
</feature>
<gene>
    <name evidence="7" type="ORF">RB653_000434</name>
</gene>
<name>A0AAN7YXW2_9MYCE</name>
<dbReference type="Proteomes" id="UP001344447">
    <property type="component" value="Unassembled WGS sequence"/>
</dbReference>
<keyword evidence="4 6" id="KW-0472">Membrane</keyword>
<dbReference type="GO" id="GO:0006506">
    <property type="term" value="P:GPI anchor biosynthetic process"/>
    <property type="evidence" value="ECO:0007669"/>
    <property type="project" value="InterPro"/>
</dbReference>
<evidence type="ECO:0000256" key="5">
    <source>
        <dbReference type="SAM" id="MobiDB-lite"/>
    </source>
</evidence>
<organism evidence="7 8">
    <name type="scientific">Dictyostelium firmibasis</name>
    <dbReference type="NCBI Taxonomy" id="79012"/>
    <lineage>
        <taxon>Eukaryota</taxon>
        <taxon>Amoebozoa</taxon>
        <taxon>Evosea</taxon>
        <taxon>Eumycetozoa</taxon>
        <taxon>Dictyostelia</taxon>
        <taxon>Dictyosteliales</taxon>
        <taxon>Dictyosteliaceae</taxon>
        <taxon>Dictyostelium</taxon>
    </lineage>
</organism>
<protein>
    <recommendedName>
        <fullName evidence="9">Phosphatidylinositol-glycan biosynthesis class W protein</fullName>
    </recommendedName>
</protein>